<organism evidence="1 2">
    <name type="scientific">Henosepilachna vigintioctopunctata</name>
    <dbReference type="NCBI Taxonomy" id="420089"/>
    <lineage>
        <taxon>Eukaryota</taxon>
        <taxon>Metazoa</taxon>
        <taxon>Ecdysozoa</taxon>
        <taxon>Arthropoda</taxon>
        <taxon>Hexapoda</taxon>
        <taxon>Insecta</taxon>
        <taxon>Pterygota</taxon>
        <taxon>Neoptera</taxon>
        <taxon>Endopterygota</taxon>
        <taxon>Coleoptera</taxon>
        <taxon>Polyphaga</taxon>
        <taxon>Cucujiformia</taxon>
        <taxon>Coccinelloidea</taxon>
        <taxon>Coccinellidae</taxon>
        <taxon>Epilachninae</taxon>
        <taxon>Epilachnini</taxon>
        <taxon>Henosepilachna</taxon>
    </lineage>
</organism>
<comment type="caution">
    <text evidence="1">The sequence shown here is derived from an EMBL/GenBank/DDBJ whole genome shotgun (WGS) entry which is preliminary data.</text>
</comment>
<dbReference type="EMBL" id="JARQZJ010000123">
    <property type="protein sequence ID" value="KAK9889729.1"/>
    <property type="molecule type" value="Genomic_DNA"/>
</dbReference>
<sequence length="137" mass="15824">MKTAVSSCLIFQNYSVNAQLSCVMCFHEFDHKRLCELRRLFINNFSTFKVKNYQHTIQVDPFDGELSQTLYKLESVKYSFGTTSRNEPRSITEPEAGWSHLNDRSAVESLMLTIFLLVVVDLKISFNHSRKLLSPPV</sequence>
<dbReference type="Proteomes" id="UP001431783">
    <property type="component" value="Unassembled WGS sequence"/>
</dbReference>
<accession>A0AAW1V383</accession>
<name>A0AAW1V383_9CUCU</name>
<dbReference type="AlphaFoldDB" id="A0AAW1V383"/>
<gene>
    <name evidence="1" type="ORF">WA026_007110</name>
</gene>
<evidence type="ECO:0000313" key="1">
    <source>
        <dbReference type="EMBL" id="KAK9889729.1"/>
    </source>
</evidence>
<evidence type="ECO:0000313" key="2">
    <source>
        <dbReference type="Proteomes" id="UP001431783"/>
    </source>
</evidence>
<proteinExistence type="predicted"/>
<keyword evidence="2" id="KW-1185">Reference proteome</keyword>
<reference evidence="1 2" key="1">
    <citation type="submission" date="2023-03" db="EMBL/GenBank/DDBJ databases">
        <title>Genome insight into feeding habits of ladybird beetles.</title>
        <authorList>
            <person name="Li H.-S."/>
            <person name="Huang Y.-H."/>
            <person name="Pang H."/>
        </authorList>
    </citation>
    <scope>NUCLEOTIDE SEQUENCE [LARGE SCALE GENOMIC DNA]</scope>
    <source>
        <strain evidence="1">SYSU_2023b</strain>
        <tissue evidence="1">Whole body</tissue>
    </source>
</reference>
<protein>
    <submittedName>
        <fullName evidence="1">Uncharacterized protein</fullName>
    </submittedName>
</protein>